<dbReference type="Gene3D" id="3.90.950.20">
    <property type="entry name" value="CinA-like"/>
    <property type="match status" value="1"/>
</dbReference>
<keyword evidence="3" id="KW-1185">Reference proteome</keyword>
<dbReference type="InterPro" id="IPR008136">
    <property type="entry name" value="CinA_C"/>
</dbReference>
<name>A0A165D9E7_EXIGL</name>
<dbReference type="STRING" id="1314781.A0A165D9E7"/>
<dbReference type="Pfam" id="PF02464">
    <property type="entry name" value="CinA"/>
    <property type="match status" value="1"/>
</dbReference>
<dbReference type="OrthoDB" id="2350783at2759"/>
<proteinExistence type="predicted"/>
<accession>A0A165D9E7</accession>
<evidence type="ECO:0000259" key="1">
    <source>
        <dbReference type="Pfam" id="PF02464"/>
    </source>
</evidence>
<sequence length="172" mass="18662">MSFPPPALQVIASKVASLLMQRNETLSIVETATGGLMSAAILSIPGTSKCFLGGVTAYSLESRKAFLGWTDENVKTYNGPNPELVLGLARHLRKTLVTTWCLAESGATGPTRPDVYRPDIEGPGYCAYGLVREDGGEWGKEVRVPQPKTRDENMVALAEEGLKFLLEHLENL</sequence>
<dbReference type="Proteomes" id="UP000077266">
    <property type="component" value="Unassembled WGS sequence"/>
</dbReference>
<dbReference type="AlphaFoldDB" id="A0A165D9E7"/>
<protein>
    <recommendedName>
        <fullName evidence="1">CinA C-terminal domain-containing protein</fullName>
    </recommendedName>
</protein>
<dbReference type="SUPFAM" id="SSF142433">
    <property type="entry name" value="CinA-like"/>
    <property type="match status" value="1"/>
</dbReference>
<evidence type="ECO:0000313" key="3">
    <source>
        <dbReference type="Proteomes" id="UP000077266"/>
    </source>
</evidence>
<dbReference type="InterPro" id="IPR036653">
    <property type="entry name" value="CinA-like_C"/>
</dbReference>
<gene>
    <name evidence="2" type="ORF">EXIGLDRAFT_727679</name>
</gene>
<dbReference type="InParanoid" id="A0A165D9E7"/>
<reference evidence="2 3" key="1">
    <citation type="journal article" date="2016" name="Mol. Biol. Evol.">
        <title>Comparative Genomics of Early-Diverging Mushroom-Forming Fungi Provides Insights into the Origins of Lignocellulose Decay Capabilities.</title>
        <authorList>
            <person name="Nagy L.G."/>
            <person name="Riley R."/>
            <person name="Tritt A."/>
            <person name="Adam C."/>
            <person name="Daum C."/>
            <person name="Floudas D."/>
            <person name="Sun H."/>
            <person name="Yadav J.S."/>
            <person name="Pangilinan J."/>
            <person name="Larsson K.H."/>
            <person name="Matsuura K."/>
            <person name="Barry K."/>
            <person name="Labutti K."/>
            <person name="Kuo R."/>
            <person name="Ohm R.A."/>
            <person name="Bhattacharya S.S."/>
            <person name="Shirouzu T."/>
            <person name="Yoshinaga Y."/>
            <person name="Martin F.M."/>
            <person name="Grigoriev I.V."/>
            <person name="Hibbett D.S."/>
        </authorList>
    </citation>
    <scope>NUCLEOTIDE SEQUENCE [LARGE SCALE GENOMIC DNA]</scope>
    <source>
        <strain evidence="2 3">HHB12029</strain>
    </source>
</reference>
<dbReference type="EMBL" id="KV426242">
    <property type="protein sequence ID" value="KZV84054.1"/>
    <property type="molecule type" value="Genomic_DNA"/>
</dbReference>
<feature type="domain" description="CinA C-terminal" evidence="1">
    <location>
        <begin position="11"/>
        <end position="168"/>
    </location>
</feature>
<evidence type="ECO:0000313" key="2">
    <source>
        <dbReference type="EMBL" id="KZV84054.1"/>
    </source>
</evidence>
<organism evidence="2 3">
    <name type="scientific">Exidia glandulosa HHB12029</name>
    <dbReference type="NCBI Taxonomy" id="1314781"/>
    <lineage>
        <taxon>Eukaryota</taxon>
        <taxon>Fungi</taxon>
        <taxon>Dikarya</taxon>
        <taxon>Basidiomycota</taxon>
        <taxon>Agaricomycotina</taxon>
        <taxon>Agaricomycetes</taxon>
        <taxon>Auriculariales</taxon>
        <taxon>Exidiaceae</taxon>
        <taxon>Exidia</taxon>
    </lineage>
</organism>